<gene>
    <name evidence="1" type="ORF">KME25_29860</name>
</gene>
<proteinExistence type="predicted"/>
<protein>
    <submittedName>
        <fullName evidence="1">Uncharacterized protein</fullName>
    </submittedName>
</protein>
<sequence>MSKHSIHNHQVSYMYLTPENTLTSVHSHHQISQYLVNQPEESGRLTARVSTFEIVEVSAMF</sequence>
<dbReference type="AlphaFoldDB" id="A0A951PTH3"/>
<comment type="caution">
    <text evidence="1">The sequence shown here is derived from an EMBL/GenBank/DDBJ whole genome shotgun (WGS) entry which is preliminary data.</text>
</comment>
<evidence type="ECO:0000313" key="2">
    <source>
        <dbReference type="Proteomes" id="UP000753908"/>
    </source>
</evidence>
<evidence type="ECO:0000313" key="1">
    <source>
        <dbReference type="EMBL" id="MBW4548604.1"/>
    </source>
</evidence>
<reference evidence="1" key="2">
    <citation type="journal article" date="2022" name="Microbiol. Resour. Announc.">
        <title>Metagenome Sequencing to Explore Phylogenomics of Terrestrial Cyanobacteria.</title>
        <authorList>
            <person name="Ward R.D."/>
            <person name="Stajich J.E."/>
            <person name="Johansen J.R."/>
            <person name="Huntemann M."/>
            <person name="Clum A."/>
            <person name="Foster B."/>
            <person name="Foster B."/>
            <person name="Roux S."/>
            <person name="Palaniappan K."/>
            <person name="Varghese N."/>
            <person name="Mukherjee S."/>
            <person name="Reddy T.B.K."/>
            <person name="Daum C."/>
            <person name="Copeland A."/>
            <person name="Chen I.A."/>
            <person name="Ivanova N.N."/>
            <person name="Kyrpides N.C."/>
            <person name="Shapiro N."/>
            <person name="Eloe-Fadrosh E.A."/>
            <person name="Pietrasiak N."/>
        </authorList>
    </citation>
    <scope>NUCLEOTIDE SEQUENCE</scope>
    <source>
        <strain evidence="1">CPER-KK1</strain>
    </source>
</reference>
<organism evidence="1 2">
    <name type="scientific">Symplocastrum torsivum CPER-KK1</name>
    <dbReference type="NCBI Taxonomy" id="450513"/>
    <lineage>
        <taxon>Bacteria</taxon>
        <taxon>Bacillati</taxon>
        <taxon>Cyanobacteriota</taxon>
        <taxon>Cyanophyceae</taxon>
        <taxon>Oscillatoriophycideae</taxon>
        <taxon>Oscillatoriales</taxon>
        <taxon>Microcoleaceae</taxon>
        <taxon>Symplocastrum</taxon>
    </lineage>
</organism>
<reference evidence="1" key="1">
    <citation type="submission" date="2021-05" db="EMBL/GenBank/DDBJ databases">
        <authorList>
            <person name="Pietrasiak N."/>
            <person name="Ward R."/>
            <person name="Stajich J.E."/>
            <person name="Kurbessoian T."/>
        </authorList>
    </citation>
    <scope>NUCLEOTIDE SEQUENCE</scope>
    <source>
        <strain evidence="1">CPER-KK1</strain>
    </source>
</reference>
<accession>A0A951PTH3</accession>
<name>A0A951PTH3_9CYAN</name>
<dbReference type="EMBL" id="JAHHIF010000066">
    <property type="protein sequence ID" value="MBW4548604.1"/>
    <property type="molecule type" value="Genomic_DNA"/>
</dbReference>
<dbReference type="Proteomes" id="UP000753908">
    <property type="component" value="Unassembled WGS sequence"/>
</dbReference>